<reference evidence="2" key="1">
    <citation type="journal article" date="2022" name="bioRxiv">
        <title>Deciphering the potential niche of two novel black yeast fungi from a biological soil crust based on their genomes, phenotypes, and melanin regulation.</title>
        <authorList>
            <consortium name="DOE Joint Genome Institute"/>
            <person name="Carr E.C."/>
            <person name="Barton Q."/>
            <person name="Grambo S."/>
            <person name="Sullivan M."/>
            <person name="Renfro C.M."/>
            <person name="Kuo A."/>
            <person name="Pangilinan J."/>
            <person name="Lipzen A."/>
            <person name="Keymanesh K."/>
            <person name="Savage E."/>
            <person name="Barry K."/>
            <person name="Grigoriev I.V."/>
            <person name="Riekhof W.R."/>
            <person name="Harris S.S."/>
        </authorList>
    </citation>
    <scope>NUCLEOTIDE SEQUENCE</scope>
    <source>
        <strain evidence="2">JF 03-4F</strain>
    </source>
</reference>
<accession>A0AAN6IEG2</accession>
<evidence type="ECO:0000313" key="3">
    <source>
        <dbReference type="Proteomes" id="UP001203852"/>
    </source>
</evidence>
<protein>
    <submittedName>
        <fullName evidence="2">Uncharacterized protein</fullName>
    </submittedName>
</protein>
<evidence type="ECO:0000313" key="2">
    <source>
        <dbReference type="EMBL" id="KAI1614408.1"/>
    </source>
</evidence>
<organism evidence="2 3">
    <name type="scientific">Exophiala viscosa</name>
    <dbReference type="NCBI Taxonomy" id="2486360"/>
    <lineage>
        <taxon>Eukaryota</taxon>
        <taxon>Fungi</taxon>
        <taxon>Dikarya</taxon>
        <taxon>Ascomycota</taxon>
        <taxon>Pezizomycotina</taxon>
        <taxon>Eurotiomycetes</taxon>
        <taxon>Chaetothyriomycetidae</taxon>
        <taxon>Chaetothyriales</taxon>
        <taxon>Herpotrichiellaceae</taxon>
        <taxon>Exophiala</taxon>
    </lineage>
</organism>
<dbReference type="Proteomes" id="UP001203852">
    <property type="component" value="Unassembled WGS sequence"/>
</dbReference>
<dbReference type="EMBL" id="MU404353">
    <property type="protein sequence ID" value="KAI1614408.1"/>
    <property type="molecule type" value="Genomic_DNA"/>
</dbReference>
<feature type="region of interest" description="Disordered" evidence="1">
    <location>
        <begin position="1"/>
        <end position="20"/>
    </location>
</feature>
<gene>
    <name evidence="2" type="ORF">EDD36DRAFT_226116</name>
</gene>
<proteinExistence type="predicted"/>
<comment type="caution">
    <text evidence="2">The sequence shown here is derived from an EMBL/GenBank/DDBJ whole genome shotgun (WGS) entry which is preliminary data.</text>
</comment>
<name>A0AAN6IEG2_9EURO</name>
<feature type="compositionally biased region" description="Basic residues" evidence="1">
    <location>
        <begin position="1"/>
        <end position="13"/>
    </location>
</feature>
<keyword evidence="3" id="KW-1185">Reference proteome</keyword>
<evidence type="ECO:0000256" key="1">
    <source>
        <dbReference type="SAM" id="MobiDB-lite"/>
    </source>
</evidence>
<dbReference type="AlphaFoldDB" id="A0AAN6IEG2"/>
<sequence>MRRFTTNLARKRTPQSPTVRTRTFRTRERPLYGNPSLEARSSSSLDQKFSYLNKELFRLRSELQRLNVNLNIQMKGLGDNLAAQFNTLSAQLNTFSETQAAKLDHFENRFLNRMAFAVGGLQVHGILLSNNDKGVWVSHHRDKWLHDNGPDPPKRTCLDRSSRTDCKRSIITS</sequence>